<evidence type="ECO:0000313" key="3">
    <source>
        <dbReference type="EMBL" id="KAG2891962.1"/>
    </source>
</evidence>
<protein>
    <submittedName>
        <fullName evidence="2">Uncharacterized protein</fullName>
    </submittedName>
</protein>
<feature type="coiled-coil region" evidence="1">
    <location>
        <begin position="4"/>
        <end position="31"/>
    </location>
</feature>
<dbReference type="Proteomes" id="UP000736787">
    <property type="component" value="Unassembled WGS sequence"/>
</dbReference>
<evidence type="ECO:0000256" key="1">
    <source>
        <dbReference type="SAM" id="Coils"/>
    </source>
</evidence>
<name>A0A8T1JJT5_9STRA</name>
<evidence type="ECO:0000313" key="4">
    <source>
        <dbReference type="Proteomes" id="UP000735874"/>
    </source>
</evidence>
<organism evidence="2 4">
    <name type="scientific">Phytophthora cactorum</name>
    <dbReference type="NCBI Taxonomy" id="29920"/>
    <lineage>
        <taxon>Eukaryota</taxon>
        <taxon>Sar</taxon>
        <taxon>Stramenopiles</taxon>
        <taxon>Oomycota</taxon>
        <taxon>Peronosporomycetes</taxon>
        <taxon>Peronosporales</taxon>
        <taxon>Peronosporaceae</taxon>
        <taxon>Phytophthora</taxon>
    </lineage>
</organism>
<gene>
    <name evidence="2" type="ORF">PC113_g12948</name>
    <name evidence="3" type="ORF">PC117_g24132</name>
</gene>
<dbReference type="Proteomes" id="UP000735874">
    <property type="component" value="Unassembled WGS sequence"/>
</dbReference>
<dbReference type="EMBL" id="RCMK01001562">
    <property type="protein sequence ID" value="KAG2891962.1"/>
    <property type="molecule type" value="Genomic_DNA"/>
</dbReference>
<accession>A0A8T1JJT5</accession>
<keyword evidence="1" id="KW-0175">Coiled coil</keyword>
<evidence type="ECO:0000313" key="2">
    <source>
        <dbReference type="EMBL" id="KAG2854859.1"/>
    </source>
</evidence>
<dbReference type="EMBL" id="RCMG01000405">
    <property type="protein sequence ID" value="KAG2854859.1"/>
    <property type="molecule type" value="Genomic_DNA"/>
</dbReference>
<reference evidence="2" key="1">
    <citation type="submission" date="2018-10" db="EMBL/GenBank/DDBJ databases">
        <title>Effector identification in a new, highly contiguous assembly of the strawberry crown rot pathogen Phytophthora cactorum.</title>
        <authorList>
            <person name="Armitage A.D."/>
            <person name="Nellist C.F."/>
            <person name="Bates H."/>
            <person name="Vickerstaff R.J."/>
            <person name="Harrison R.J."/>
        </authorList>
    </citation>
    <scope>NUCLEOTIDE SEQUENCE</scope>
    <source>
        <strain evidence="2">15-7</strain>
        <strain evidence="3">4040</strain>
    </source>
</reference>
<proteinExistence type="predicted"/>
<comment type="caution">
    <text evidence="2">The sequence shown here is derived from an EMBL/GenBank/DDBJ whole genome shotgun (WGS) entry which is preliminary data.</text>
</comment>
<sequence length="94" mass="10814">MGIKIRLLQSVRKLKDQQEELENLRSRVDEGIYAIVVLVNRIVLRGRYHCESMESEFNSRQLVLTFTVAMAMAATNMDQYIAHERGSSQAGREN</sequence>
<dbReference type="AlphaFoldDB" id="A0A8T1JJT5"/>